<accession>A0A3B5XU90</accession>
<sequence length="513" mass="55918">MMSADAEVNMVKEAVLQTDMPTVVSREPTNVREVQQIKGKTPLSKVPPKPPKQKIVKFARGAKGKYATKDLGFRDERELRAASIDAGVPSSARLLPTQTGKMPTTDTSVPTDVSVSSMVTVKTTTAGQKGTTATASPKVPTDRDASMPNTKGGDPTIKVPSPRADFQQPLTQEEVFDIISRCKPSRPPSTTLLGTKSVNDAPVFVPQGDALVLEPLRRSNSYHGDGFCDAPSFDLGIDGDAPAPAPAAETAEAGMISIDECELDPAAVNEGCDAADAGKAIAQELDVGSLENCHTPICAEPKLGTSSSSGPPLARRQRRVRRPATSQRSPFIDYNKKKTFSTNEVVNKLYATLLYWVRHHKGADDGATSPEIIRYGAFYISLKELVDSMKPVQWLSKIVIETEILHIMDNLPEGSKKVVMPLRFSIKLQQGMHNVNEINKKFDYKNRLDKKDLVMLPVLECADVTDKDGGRHYWVFSVNLRDGRFEVLDSSRTLDNIELMNTASTIAGAVRQL</sequence>
<dbReference type="PANTHER" id="PTHR36479:SF10">
    <property type="entry name" value="UBIQUITIN-LIKE PROTEASE FAMILY PROFILE DOMAIN-CONTAINING PROTEIN"/>
    <property type="match status" value="1"/>
</dbReference>
<dbReference type="Gramene" id="TraesCS1A02G038500.1">
    <property type="protein sequence ID" value="TraesCS1A02G038500.1"/>
    <property type="gene ID" value="TraesCS1A02G038500"/>
</dbReference>
<dbReference type="SUPFAM" id="SSF54001">
    <property type="entry name" value="Cysteine proteinases"/>
    <property type="match status" value="1"/>
</dbReference>
<organism evidence="2">
    <name type="scientific">Triticum aestivum</name>
    <name type="common">Wheat</name>
    <dbReference type="NCBI Taxonomy" id="4565"/>
    <lineage>
        <taxon>Eukaryota</taxon>
        <taxon>Viridiplantae</taxon>
        <taxon>Streptophyta</taxon>
        <taxon>Embryophyta</taxon>
        <taxon>Tracheophyta</taxon>
        <taxon>Spermatophyta</taxon>
        <taxon>Magnoliopsida</taxon>
        <taxon>Liliopsida</taxon>
        <taxon>Poales</taxon>
        <taxon>Poaceae</taxon>
        <taxon>BOP clade</taxon>
        <taxon>Pooideae</taxon>
        <taxon>Triticodae</taxon>
        <taxon>Triticeae</taxon>
        <taxon>Triticinae</taxon>
        <taxon>Triticum</taxon>
    </lineage>
</organism>
<protein>
    <recommendedName>
        <fullName evidence="4">Ubiquitin-like protease family profile domain-containing protein</fullName>
    </recommendedName>
</protein>
<reference evidence="2" key="1">
    <citation type="submission" date="2018-08" db="EMBL/GenBank/DDBJ databases">
        <authorList>
            <person name="Rossello M."/>
        </authorList>
    </citation>
    <scope>NUCLEOTIDE SEQUENCE [LARGE SCALE GENOMIC DNA]</scope>
    <source>
        <strain evidence="2">cv. Chinese Spring</strain>
    </source>
</reference>
<evidence type="ECO:0000256" key="1">
    <source>
        <dbReference type="SAM" id="MobiDB-lite"/>
    </source>
</evidence>
<dbReference type="AlphaFoldDB" id="A0A3B5XU90"/>
<dbReference type="PANTHER" id="PTHR36479">
    <property type="entry name" value="ULP_PROTEASE DOMAIN-CONTAINING PROTEIN"/>
    <property type="match status" value="1"/>
</dbReference>
<reference evidence="2" key="2">
    <citation type="submission" date="2018-10" db="UniProtKB">
        <authorList>
            <consortium name="EnsemblPlants"/>
        </authorList>
    </citation>
    <scope>IDENTIFICATION</scope>
</reference>
<feature type="compositionally biased region" description="Low complexity" evidence="1">
    <location>
        <begin position="102"/>
        <end position="111"/>
    </location>
</feature>
<evidence type="ECO:0000313" key="2">
    <source>
        <dbReference type="EnsemblPlants" id="TraesCS1A02G038500.1"/>
    </source>
</evidence>
<evidence type="ECO:0000313" key="3">
    <source>
        <dbReference type="Proteomes" id="UP000019116"/>
    </source>
</evidence>
<dbReference type="EnsemblPlants" id="TraesCS1A02G038500.1">
    <property type="protein sequence ID" value="TraesCS1A02G038500.1"/>
    <property type="gene ID" value="TraesCS1A02G038500"/>
</dbReference>
<name>A0A3B5XU90_WHEAT</name>
<dbReference type="STRING" id="4565.A0A3B5XU90"/>
<dbReference type="Gene3D" id="3.40.395.10">
    <property type="entry name" value="Adenoviral Proteinase, Chain A"/>
    <property type="match status" value="1"/>
</dbReference>
<feature type="region of interest" description="Disordered" evidence="1">
    <location>
        <begin position="302"/>
        <end position="328"/>
    </location>
</feature>
<dbReference type="InterPro" id="IPR038765">
    <property type="entry name" value="Papain-like_cys_pep_sf"/>
</dbReference>
<feature type="region of interest" description="Disordered" evidence="1">
    <location>
        <begin position="125"/>
        <end position="163"/>
    </location>
</feature>
<keyword evidence="3" id="KW-1185">Reference proteome</keyword>
<proteinExistence type="predicted"/>
<feature type="region of interest" description="Disordered" evidence="1">
    <location>
        <begin position="92"/>
        <end position="111"/>
    </location>
</feature>
<dbReference type="OrthoDB" id="713423at2759"/>
<dbReference type="Proteomes" id="UP000019116">
    <property type="component" value="Chromosome 1A"/>
</dbReference>
<feature type="compositionally biased region" description="Low complexity" evidence="1">
    <location>
        <begin position="125"/>
        <end position="134"/>
    </location>
</feature>
<dbReference type="Gramene" id="TraesCS1A03G0091500.1">
    <property type="protein sequence ID" value="TraesCS1A03G0091500.1.CDS"/>
    <property type="gene ID" value="TraesCS1A03G0091500"/>
</dbReference>
<evidence type="ECO:0008006" key="4">
    <source>
        <dbReference type="Google" id="ProtNLM"/>
    </source>
</evidence>